<proteinExistence type="predicted"/>
<dbReference type="GO" id="GO:0000155">
    <property type="term" value="F:phosphorelay sensor kinase activity"/>
    <property type="evidence" value="ECO:0007669"/>
    <property type="project" value="InterPro"/>
</dbReference>
<dbReference type="GO" id="GO:0005886">
    <property type="term" value="C:plasma membrane"/>
    <property type="evidence" value="ECO:0007669"/>
    <property type="project" value="UniProtKB-SubCell"/>
</dbReference>
<dbReference type="InterPro" id="IPR036890">
    <property type="entry name" value="HATPase_C_sf"/>
</dbReference>
<evidence type="ECO:0000313" key="16">
    <source>
        <dbReference type="Proteomes" id="UP000247476"/>
    </source>
</evidence>
<comment type="subcellular location">
    <subcellularLocation>
        <location evidence="2">Cell membrane</location>
        <topology evidence="2">Multi-pass membrane protein</topology>
    </subcellularLocation>
</comment>
<name>A0A2V5KMS6_9BACL</name>
<dbReference type="PRINTS" id="PR00344">
    <property type="entry name" value="BCTRLSENSOR"/>
</dbReference>
<dbReference type="InterPro" id="IPR010559">
    <property type="entry name" value="Sig_transdc_His_kin_internal"/>
</dbReference>
<dbReference type="PANTHER" id="PTHR34220">
    <property type="entry name" value="SENSOR HISTIDINE KINASE YPDA"/>
    <property type="match status" value="1"/>
</dbReference>
<evidence type="ECO:0000256" key="6">
    <source>
        <dbReference type="ARBA" id="ARBA00022692"/>
    </source>
</evidence>
<feature type="transmembrane region" description="Helical" evidence="13">
    <location>
        <begin position="312"/>
        <end position="337"/>
    </location>
</feature>
<dbReference type="GO" id="GO:0005524">
    <property type="term" value="F:ATP binding"/>
    <property type="evidence" value="ECO:0007669"/>
    <property type="project" value="UniProtKB-KW"/>
</dbReference>
<evidence type="ECO:0000256" key="4">
    <source>
        <dbReference type="ARBA" id="ARBA00022475"/>
    </source>
</evidence>
<evidence type="ECO:0000256" key="8">
    <source>
        <dbReference type="ARBA" id="ARBA00022777"/>
    </source>
</evidence>
<organism evidence="15 16">
    <name type="scientific">Paenibacillus flagellatus</name>
    <dbReference type="NCBI Taxonomy" id="2211139"/>
    <lineage>
        <taxon>Bacteria</taxon>
        <taxon>Bacillati</taxon>
        <taxon>Bacillota</taxon>
        <taxon>Bacilli</taxon>
        <taxon>Bacillales</taxon>
        <taxon>Paenibacillaceae</taxon>
        <taxon>Paenibacillus</taxon>
    </lineage>
</organism>
<dbReference type="Gene3D" id="3.30.565.10">
    <property type="entry name" value="Histidine kinase-like ATPase, C-terminal domain"/>
    <property type="match status" value="1"/>
</dbReference>
<comment type="caution">
    <text evidence="15">The sequence shown here is derived from an EMBL/GenBank/DDBJ whole genome shotgun (WGS) entry which is preliminary data.</text>
</comment>
<feature type="domain" description="Histidine kinase" evidence="14">
    <location>
        <begin position="499"/>
        <end position="607"/>
    </location>
</feature>
<keyword evidence="10 13" id="KW-1133">Transmembrane helix</keyword>
<evidence type="ECO:0000256" key="3">
    <source>
        <dbReference type="ARBA" id="ARBA00012438"/>
    </source>
</evidence>
<accession>A0A2V5KMS6</accession>
<evidence type="ECO:0000256" key="11">
    <source>
        <dbReference type="ARBA" id="ARBA00023012"/>
    </source>
</evidence>
<dbReference type="InterPro" id="IPR003594">
    <property type="entry name" value="HATPase_dom"/>
</dbReference>
<evidence type="ECO:0000256" key="5">
    <source>
        <dbReference type="ARBA" id="ARBA00022679"/>
    </source>
</evidence>
<dbReference type="EMBL" id="QJVJ01000002">
    <property type="protein sequence ID" value="PYI56530.1"/>
    <property type="molecule type" value="Genomic_DNA"/>
</dbReference>
<dbReference type="AlphaFoldDB" id="A0A2V5KMS6"/>
<dbReference type="Pfam" id="PF02518">
    <property type="entry name" value="HATPase_c"/>
    <property type="match status" value="1"/>
</dbReference>
<evidence type="ECO:0000256" key="7">
    <source>
        <dbReference type="ARBA" id="ARBA00022741"/>
    </source>
</evidence>
<evidence type="ECO:0000256" key="10">
    <source>
        <dbReference type="ARBA" id="ARBA00022989"/>
    </source>
</evidence>
<dbReference type="InterPro" id="IPR033479">
    <property type="entry name" value="dCache_1"/>
</dbReference>
<keyword evidence="16" id="KW-1185">Reference proteome</keyword>
<protein>
    <recommendedName>
        <fullName evidence="3">histidine kinase</fullName>
        <ecNumber evidence="3">2.7.13.3</ecNumber>
    </recommendedName>
</protein>
<dbReference type="InterPro" id="IPR050640">
    <property type="entry name" value="Bact_2-comp_sensor_kinase"/>
</dbReference>
<sequence length="611" mass="69657">MNRMTSLIHRMTTRIRYAMRRLGMPRRWLITYLLLIVLPSTILLYAYYKHSTTVLEEEVSDSMLQTMKQAGINLSYRFGYIRDIVNTVTMNRKLYEFLEEESNVSVAQQLEETKEIRDVVRNVQSNADVSRLRLFVKSTNMLASEHINFFSLDSLQNWPYYRKVLDANGGIVWTSIYQVSYIDRGEESILSVARMLHDSRQYNQVAAILVLDVPEKLVMDILSEIDLTKQKKVYIVDSDGKVMAHTDRSLIGIRLSDELAGVIARGTDGKEKLQLDKQDEYIVYSTIETTGWKVVAQVPASEISARVKLNQVAGIATLVGILMLFFVLVFALLAVIVRSMNRRIDKVIRAIRQEGIEWLDGNPAPEGDFMLLERSVDVLIHRVHSLMEQTYEAQVLEREAQLRALQAQINPHFLYNTLDTINWMAIGHNVHDISQMIDALAKYFRLSLNKGRDKMTVEDELTLAQVYLDIQKSRFLNSFDYRIETDPNVMTCIVPKLTLQPLVENALLHGIRKMKNKQGMIRITASRQEGFLILTVSDDGIGMEGERARLLLVEPVRELQTDGLGSSYGLNNVNERIKLFAGESSGLSICSSPGEGTTVTIRIKLNVQEHS</sequence>
<dbReference type="Pfam" id="PF02743">
    <property type="entry name" value="dCache_1"/>
    <property type="match status" value="1"/>
</dbReference>
<evidence type="ECO:0000256" key="2">
    <source>
        <dbReference type="ARBA" id="ARBA00004651"/>
    </source>
</evidence>
<keyword evidence="8 15" id="KW-0418">Kinase</keyword>
<dbReference type="Pfam" id="PF06580">
    <property type="entry name" value="His_kinase"/>
    <property type="match status" value="1"/>
</dbReference>
<evidence type="ECO:0000256" key="13">
    <source>
        <dbReference type="SAM" id="Phobius"/>
    </source>
</evidence>
<evidence type="ECO:0000259" key="14">
    <source>
        <dbReference type="PROSITE" id="PS50109"/>
    </source>
</evidence>
<keyword evidence="11" id="KW-0902">Two-component regulatory system</keyword>
<reference evidence="15 16" key="1">
    <citation type="submission" date="2018-05" db="EMBL/GenBank/DDBJ databases">
        <title>Paenibacillus flagellatus sp. nov., isolated from selenium mineral soil.</title>
        <authorList>
            <person name="Dai X."/>
        </authorList>
    </citation>
    <scope>NUCLEOTIDE SEQUENCE [LARGE SCALE GENOMIC DNA]</scope>
    <source>
        <strain evidence="15 16">DXL2</strain>
    </source>
</reference>
<keyword evidence="4" id="KW-1003">Cell membrane</keyword>
<keyword evidence="12 13" id="KW-0472">Membrane</keyword>
<evidence type="ECO:0000313" key="15">
    <source>
        <dbReference type="EMBL" id="PYI56530.1"/>
    </source>
</evidence>
<evidence type="ECO:0000256" key="12">
    <source>
        <dbReference type="ARBA" id="ARBA00023136"/>
    </source>
</evidence>
<dbReference type="PANTHER" id="PTHR34220:SF7">
    <property type="entry name" value="SENSOR HISTIDINE KINASE YPDA"/>
    <property type="match status" value="1"/>
</dbReference>
<keyword evidence="7" id="KW-0547">Nucleotide-binding</keyword>
<dbReference type="CDD" id="cd12912">
    <property type="entry name" value="PDC2_MCP_like"/>
    <property type="match status" value="1"/>
</dbReference>
<dbReference type="EC" id="2.7.13.3" evidence="3"/>
<keyword evidence="9" id="KW-0067">ATP-binding</keyword>
<keyword evidence="6 13" id="KW-0812">Transmembrane</keyword>
<dbReference type="InterPro" id="IPR005467">
    <property type="entry name" value="His_kinase_dom"/>
</dbReference>
<dbReference type="Proteomes" id="UP000247476">
    <property type="component" value="Unassembled WGS sequence"/>
</dbReference>
<dbReference type="SUPFAM" id="SSF55874">
    <property type="entry name" value="ATPase domain of HSP90 chaperone/DNA topoisomerase II/histidine kinase"/>
    <property type="match status" value="1"/>
</dbReference>
<dbReference type="SMART" id="SM00387">
    <property type="entry name" value="HATPase_c"/>
    <property type="match status" value="1"/>
</dbReference>
<dbReference type="Gene3D" id="3.30.450.20">
    <property type="entry name" value="PAS domain"/>
    <property type="match status" value="1"/>
</dbReference>
<comment type="catalytic activity">
    <reaction evidence="1">
        <text>ATP + protein L-histidine = ADP + protein N-phospho-L-histidine.</text>
        <dbReference type="EC" id="2.7.13.3"/>
    </reaction>
</comment>
<keyword evidence="5" id="KW-0808">Transferase</keyword>
<evidence type="ECO:0000256" key="1">
    <source>
        <dbReference type="ARBA" id="ARBA00000085"/>
    </source>
</evidence>
<dbReference type="InterPro" id="IPR004358">
    <property type="entry name" value="Sig_transdc_His_kin-like_C"/>
</dbReference>
<evidence type="ECO:0000256" key="9">
    <source>
        <dbReference type="ARBA" id="ARBA00022840"/>
    </source>
</evidence>
<gene>
    <name evidence="15" type="ORF">DLM86_06045</name>
</gene>
<dbReference type="PROSITE" id="PS50109">
    <property type="entry name" value="HIS_KIN"/>
    <property type="match status" value="1"/>
</dbReference>